<feature type="compositionally biased region" description="Polar residues" evidence="7">
    <location>
        <begin position="375"/>
        <end position="385"/>
    </location>
</feature>
<dbReference type="Pfam" id="PF21797">
    <property type="entry name" value="CycT2-like_C"/>
    <property type="match status" value="1"/>
</dbReference>
<feature type="compositionally biased region" description="Acidic residues" evidence="7">
    <location>
        <begin position="737"/>
        <end position="748"/>
    </location>
</feature>
<evidence type="ECO:0000256" key="7">
    <source>
        <dbReference type="SAM" id="MobiDB-lite"/>
    </source>
</evidence>
<evidence type="ECO:0000256" key="5">
    <source>
        <dbReference type="PROSITE-ProRule" id="PRU00176"/>
    </source>
</evidence>
<keyword evidence="5" id="KW-0694">RNA-binding</keyword>
<feature type="compositionally biased region" description="Basic and acidic residues" evidence="7">
    <location>
        <begin position="896"/>
        <end position="905"/>
    </location>
</feature>
<evidence type="ECO:0000256" key="1">
    <source>
        <dbReference type="ARBA" id="ARBA00022618"/>
    </source>
</evidence>
<evidence type="ECO:0000259" key="8">
    <source>
        <dbReference type="PROSITE" id="PS50102"/>
    </source>
</evidence>
<dbReference type="InterPro" id="IPR035979">
    <property type="entry name" value="RBD_domain_sf"/>
</dbReference>
<accession>A0A6D2KS15</accession>
<feature type="compositionally biased region" description="Basic and acidic residues" evidence="7">
    <location>
        <begin position="520"/>
        <end position="534"/>
    </location>
</feature>
<dbReference type="Gene3D" id="3.30.70.330">
    <property type="match status" value="5"/>
</dbReference>
<evidence type="ECO:0000313" key="9">
    <source>
        <dbReference type="EMBL" id="CAA7054856.1"/>
    </source>
</evidence>
<dbReference type="CDD" id="cd12317">
    <property type="entry name" value="RRM4_RBM19_RRM3_MRD1"/>
    <property type="match status" value="1"/>
</dbReference>
<evidence type="ECO:0000313" key="10">
    <source>
        <dbReference type="Proteomes" id="UP000467841"/>
    </source>
</evidence>
<dbReference type="GO" id="GO:0006357">
    <property type="term" value="P:regulation of transcription by RNA polymerase II"/>
    <property type="evidence" value="ECO:0007669"/>
    <property type="project" value="InterPro"/>
</dbReference>
<feature type="region of interest" description="Disordered" evidence="7">
    <location>
        <begin position="878"/>
        <end position="911"/>
    </location>
</feature>
<feature type="region of interest" description="Disordered" evidence="7">
    <location>
        <begin position="431"/>
        <end position="534"/>
    </location>
</feature>
<dbReference type="OrthoDB" id="439639at2759"/>
<organism evidence="9 10">
    <name type="scientific">Microthlaspi erraticum</name>
    <dbReference type="NCBI Taxonomy" id="1685480"/>
    <lineage>
        <taxon>Eukaryota</taxon>
        <taxon>Viridiplantae</taxon>
        <taxon>Streptophyta</taxon>
        <taxon>Embryophyta</taxon>
        <taxon>Tracheophyta</taxon>
        <taxon>Spermatophyta</taxon>
        <taxon>Magnoliopsida</taxon>
        <taxon>eudicotyledons</taxon>
        <taxon>Gunneridae</taxon>
        <taxon>Pentapetalae</taxon>
        <taxon>rosids</taxon>
        <taxon>malvids</taxon>
        <taxon>Brassicales</taxon>
        <taxon>Brassicaceae</taxon>
        <taxon>Coluteocarpeae</taxon>
        <taxon>Microthlaspi</taxon>
    </lineage>
</organism>
<feature type="region of interest" description="Disordered" evidence="7">
    <location>
        <begin position="1283"/>
        <end position="1313"/>
    </location>
</feature>
<feature type="region of interest" description="Disordered" evidence="7">
    <location>
        <begin position="696"/>
        <end position="774"/>
    </location>
</feature>
<dbReference type="CDD" id="cd12565">
    <property type="entry name" value="RRM1_MRD1"/>
    <property type="match status" value="1"/>
</dbReference>
<feature type="compositionally biased region" description="Acidic residues" evidence="7">
    <location>
        <begin position="758"/>
        <end position="774"/>
    </location>
</feature>
<feature type="domain" description="RRM" evidence="8">
    <location>
        <begin position="1106"/>
        <end position="1189"/>
    </location>
</feature>
<gene>
    <name evidence="9" type="ORF">MERR_LOCUS42092</name>
</gene>
<feature type="domain" description="RRM" evidence="8">
    <location>
        <begin position="534"/>
        <end position="611"/>
    </location>
</feature>
<feature type="region of interest" description="Disordered" evidence="7">
    <location>
        <begin position="1"/>
        <end position="30"/>
    </location>
</feature>
<dbReference type="PROSITE" id="PS50102">
    <property type="entry name" value="RRM"/>
    <property type="match status" value="5"/>
</dbReference>
<dbReference type="InterPro" id="IPR012677">
    <property type="entry name" value="Nucleotide-bd_a/b_plait_sf"/>
</dbReference>
<proteinExistence type="inferred from homology"/>
<dbReference type="InterPro" id="IPR043198">
    <property type="entry name" value="Cyclin/Ssn8"/>
</dbReference>
<reference evidence="9" key="1">
    <citation type="submission" date="2020-01" db="EMBL/GenBank/DDBJ databases">
        <authorList>
            <person name="Mishra B."/>
        </authorList>
    </citation>
    <scope>NUCLEOTIDE SEQUENCE [LARGE SCALE GENOMIC DNA]</scope>
</reference>
<dbReference type="Pfam" id="PF00076">
    <property type="entry name" value="RRM_1"/>
    <property type="match status" value="5"/>
</dbReference>
<sequence length="1313" mass="147332">MAGVLAGDCSYSESGISSYSRSSNEKQDDSSRWYFEKKEIDENSPSRLDNIDLKKETYLRKSYCTFLQDLGMRLKVPQVTIATSIIFCHRFFHRQSHARNDRRTIATVCMFLAGKVEETPRPLKDVIVVSYEIIHKKDPATAQRIKQKEVYEQQKELVLNGEKVVLSTLGFDFNVHHPYKPLVEAIKKFKVAQNALAQVAWNFVNDGLRTSLCLQFKAHHIAAGAIFLAAKFLKVKLPSEGEKVWWQEFDVTPRQLEDVSNQMLELYEQNRVPASQVSEVESSVGGGSAHHAGSRPISARPAHEHSNSDNHGGSSKATQNQSNDNGSGEAGSVITEHTDNPPAHKSRPGVEAPVKDKTERAAAPDDSVALDKSRNVNSGDVPVSQSPKDIKLLRDIVKAKLEAKKFQGEKARKKDLMDEDDLIERELEEVELAVEDDKDSQKKNSNTNNMGTEHGEILDGNNLVGNTEEGEMVDDVSSTVPSRKRKMESPCEKQLGDGKRRQSENVEEGHKTSRGGSSHSHGDREPRRLSQERSRIIVKNLPKRLTVDRLRDAFSKKGEITDAKLMLSQDGAERHFAFIGYRTEHEAQEAIKYFNMTYLDTSRITVEIAHKVGDENAPRTWSRHSKNKANENSDKSSNGNSSKTDKKKKPGADDSLLPEFLEVMQRNKSKVWSNDAAIAPTAEVARKEKVLVKKPEVVSDGAEPEKKAKKKKGVAPTDDVSDMEYFKSRIKKNLSDSESDSDDEDVASEAEIRVFPIDGDDEAGGFDKDGDDDDDAMEVEAEVAQESKADSDDVLDTGRLFVRNLPYSSTEEELMEHFSKFGEIKEVHLVLDKETKRSKGVAFILYLIPECAARAMEELDNSTFQGRLLHILPAKHRETSDKQVNETSNLPKTFKQKREEQRKASEASGNTKGWNSLFMRNDTILENIVRVYGVSKSEFLDRESEDPAVRLALGETKVIAETKEALAKAGVNVTVLEEFASGEGDEKNRSKHILLVKNLPFASTEKELAQMFGKFGSLDKIVLPPTKTLALVVFLEPADARAAIKGMSYKRYKDAPLYLEWAPGNILEPKPLPDNNEKESDVGVNDVRKVNVEQHVELDPYITESNVLHVTNLSFKTTDEGLKKHLTELVKQGKILSVKIMKHVKNGKNLSRGYGFVELDSIETATIVFRDLQGTSLDGHALKWKFCENKQRDTAGNGSDKVKPSTKLHVKNVAFEATEKELRQLFSPFGQIKGIRLPKRNFGQFAGYAFVEYVTKQEAANAKKALASTHFYGRHLVMEWANDDTSMEEKRRRSAAKYLEQENNTPKRRRTVE</sequence>
<dbReference type="GO" id="GO:0051301">
    <property type="term" value="P:cell division"/>
    <property type="evidence" value="ECO:0007669"/>
    <property type="project" value="UniProtKB-KW"/>
</dbReference>
<keyword evidence="2 6" id="KW-0195">Cyclin</keyword>
<protein>
    <recommendedName>
        <fullName evidence="8">RRM domain-containing protein</fullName>
    </recommendedName>
</protein>
<feature type="domain" description="RRM" evidence="8">
    <location>
        <begin position="798"/>
        <end position="876"/>
    </location>
</feature>
<dbReference type="EMBL" id="CACVBM020001595">
    <property type="protein sequence ID" value="CAA7054856.1"/>
    <property type="molecule type" value="Genomic_DNA"/>
</dbReference>
<keyword evidence="10" id="KW-1185">Reference proteome</keyword>
<evidence type="ECO:0000256" key="3">
    <source>
        <dbReference type="ARBA" id="ARBA00023306"/>
    </source>
</evidence>
<feature type="compositionally biased region" description="Low complexity" evidence="7">
    <location>
        <begin position="10"/>
        <end position="22"/>
    </location>
</feature>
<dbReference type="InterPro" id="IPR006671">
    <property type="entry name" value="Cyclin_N"/>
</dbReference>
<dbReference type="CDD" id="cd12316">
    <property type="entry name" value="RRM3_RBM19_RRM2_MRD1"/>
    <property type="match status" value="1"/>
</dbReference>
<dbReference type="CDD" id="cd20588">
    <property type="entry name" value="CYCLIN_AcCycT_rpt2"/>
    <property type="match status" value="1"/>
</dbReference>
<dbReference type="CDD" id="cd20587">
    <property type="entry name" value="CYCLIN_AcCycT_rpt1"/>
    <property type="match status" value="1"/>
</dbReference>
<dbReference type="SUPFAM" id="SSF47954">
    <property type="entry name" value="Cyclin-like"/>
    <property type="match status" value="2"/>
</dbReference>
<dbReference type="SMART" id="SM00360">
    <property type="entry name" value="RRM"/>
    <property type="match status" value="5"/>
</dbReference>
<dbReference type="InterPro" id="IPR003954">
    <property type="entry name" value="RRM_euk-type"/>
</dbReference>
<feature type="compositionally biased region" description="Basic and acidic residues" evidence="7">
    <location>
        <begin position="487"/>
        <end position="511"/>
    </location>
</feature>
<evidence type="ECO:0000256" key="6">
    <source>
        <dbReference type="RuleBase" id="RU000383"/>
    </source>
</evidence>
<feature type="region of interest" description="Disordered" evidence="7">
    <location>
        <begin position="277"/>
        <end position="385"/>
    </location>
</feature>
<dbReference type="Gene3D" id="1.10.472.10">
    <property type="entry name" value="Cyclin-like"/>
    <property type="match status" value="2"/>
</dbReference>
<name>A0A6D2KS15_9BRAS</name>
<evidence type="ECO:0000256" key="4">
    <source>
        <dbReference type="ARBA" id="ARBA00061204"/>
    </source>
</evidence>
<comment type="caution">
    <text evidence="9">The sequence shown here is derived from an EMBL/GenBank/DDBJ whole genome shotgun (WGS) entry which is preliminary data.</text>
</comment>
<dbReference type="GO" id="GO:0016538">
    <property type="term" value="F:cyclin-dependent protein serine/threonine kinase regulator activity"/>
    <property type="evidence" value="ECO:0007669"/>
    <property type="project" value="InterPro"/>
</dbReference>
<dbReference type="Pfam" id="PF00134">
    <property type="entry name" value="Cyclin_N"/>
    <property type="match status" value="1"/>
</dbReference>
<comment type="similarity">
    <text evidence="4">Belongs to the cyclin family. Cyclin T subfamily.</text>
</comment>
<feature type="compositionally biased region" description="Basic and acidic residues" evidence="7">
    <location>
        <begin position="353"/>
        <end position="374"/>
    </location>
</feature>
<dbReference type="FunFam" id="1.10.472.10:FF:000028">
    <property type="entry name" value="Cyclin-T1-5 like"/>
    <property type="match status" value="1"/>
</dbReference>
<keyword evidence="3" id="KW-0131">Cell cycle</keyword>
<dbReference type="InterPro" id="IPR013763">
    <property type="entry name" value="Cyclin-like_dom"/>
</dbReference>
<dbReference type="FunFam" id="3.30.70.330:FF:000442">
    <property type="entry name" value="Multiple RNA-binding domain-containing protein 1"/>
    <property type="match status" value="1"/>
</dbReference>
<dbReference type="PANTHER" id="PTHR10026">
    <property type="entry name" value="CYCLIN"/>
    <property type="match status" value="1"/>
</dbReference>
<dbReference type="InterPro" id="IPR036915">
    <property type="entry name" value="Cyclin-like_sf"/>
</dbReference>
<dbReference type="SUPFAM" id="SSF54928">
    <property type="entry name" value="RNA-binding domain, RBD"/>
    <property type="match status" value="5"/>
</dbReference>
<feature type="domain" description="RRM" evidence="8">
    <location>
        <begin position="1206"/>
        <end position="1283"/>
    </location>
</feature>
<dbReference type="Proteomes" id="UP000467841">
    <property type="component" value="Unassembled WGS sequence"/>
</dbReference>
<feature type="region of interest" description="Disordered" evidence="7">
    <location>
        <begin position="615"/>
        <end position="656"/>
    </location>
</feature>
<evidence type="ECO:0000256" key="2">
    <source>
        <dbReference type="ARBA" id="ARBA00023127"/>
    </source>
</evidence>
<dbReference type="FunFam" id="1.10.472.10:FF:000026">
    <property type="entry name" value="Cyclin-T1-5 like"/>
    <property type="match status" value="1"/>
</dbReference>
<dbReference type="SMART" id="SM00361">
    <property type="entry name" value="RRM_1"/>
    <property type="match status" value="2"/>
</dbReference>
<keyword evidence="1" id="KW-0132">Cell division</keyword>
<dbReference type="CDD" id="cd12320">
    <property type="entry name" value="RRM6_RBM19_RRM5_MRD1"/>
    <property type="match status" value="1"/>
</dbReference>
<feature type="domain" description="RRM" evidence="8">
    <location>
        <begin position="992"/>
        <end position="1064"/>
    </location>
</feature>
<dbReference type="InterPro" id="IPR000504">
    <property type="entry name" value="RRM_dom"/>
</dbReference>
<feature type="compositionally biased region" description="Polar residues" evidence="7">
    <location>
        <begin position="309"/>
        <end position="326"/>
    </location>
</feature>
<dbReference type="SMART" id="SM00385">
    <property type="entry name" value="CYCLIN"/>
    <property type="match status" value="2"/>
</dbReference>
<dbReference type="GO" id="GO:0003723">
    <property type="term" value="F:RNA binding"/>
    <property type="evidence" value="ECO:0007669"/>
    <property type="project" value="UniProtKB-UniRule"/>
</dbReference>